<evidence type="ECO:0000259" key="2">
    <source>
        <dbReference type="Pfam" id="PF11721"/>
    </source>
</evidence>
<dbReference type="GO" id="GO:0016301">
    <property type="term" value="F:kinase activity"/>
    <property type="evidence" value="ECO:0007669"/>
    <property type="project" value="UniProtKB-KW"/>
</dbReference>
<gene>
    <name evidence="3" type="ORF">CFP56_034223</name>
</gene>
<dbReference type="EMBL" id="PKMF04000597">
    <property type="protein sequence ID" value="KAK7824633.1"/>
    <property type="molecule type" value="Genomic_DNA"/>
</dbReference>
<feature type="region of interest" description="Disordered" evidence="1">
    <location>
        <begin position="281"/>
        <end position="308"/>
    </location>
</feature>
<accession>A0AAW0JD67</accession>
<dbReference type="AlphaFoldDB" id="A0AAW0JD67"/>
<dbReference type="Gene3D" id="2.60.120.430">
    <property type="entry name" value="Galactose-binding lectin"/>
    <property type="match status" value="1"/>
</dbReference>
<comment type="caution">
    <text evidence="3">The sequence shown here is derived from an EMBL/GenBank/DDBJ whole genome shotgun (WGS) entry which is preliminary data.</text>
</comment>
<reference evidence="3 4" key="1">
    <citation type="journal article" date="2018" name="Sci. Data">
        <title>The draft genome sequence of cork oak.</title>
        <authorList>
            <person name="Ramos A.M."/>
            <person name="Usie A."/>
            <person name="Barbosa P."/>
            <person name="Barros P.M."/>
            <person name="Capote T."/>
            <person name="Chaves I."/>
            <person name="Simoes F."/>
            <person name="Abreu I."/>
            <person name="Carrasquinho I."/>
            <person name="Faro C."/>
            <person name="Guimaraes J.B."/>
            <person name="Mendonca D."/>
            <person name="Nobrega F."/>
            <person name="Rodrigues L."/>
            <person name="Saibo N.J.M."/>
            <person name="Varela M.C."/>
            <person name="Egas C."/>
            <person name="Matos J."/>
            <person name="Miguel C.M."/>
            <person name="Oliveira M.M."/>
            <person name="Ricardo C.P."/>
            <person name="Goncalves S."/>
        </authorList>
    </citation>
    <scope>NUCLEOTIDE SEQUENCE [LARGE SCALE GENOMIC DNA]</scope>
    <source>
        <strain evidence="4">cv. HL8</strain>
    </source>
</reference>
<evidence type="ECO:0000256" key="1">
    <source>
        <dbReference type="SAM" id="MobiDB-lite"/>
    </source>
</evidence>
<keyword evidence="4" id="KW-1185">Reference proteome</keyword>
<dbReference type="Pfam" id="PF11721">
    <property type="entry name" value="Malectin"/>
    <property type="match status" value="1"/>
</dbReference>
<organism evidence="3 4">
    <name type="scientific">Quercus suber</name>
    <name type="common">Cork oak</name>
    <dbReference type="NCBI Taxonomy" id="58331"/>
    <lineage>
        <taxon>Eukaryota</taxon>
        <taxon>Viridiplantae</taxon>
        <taxon>Streptophyta</taxon>
        <taxon>Embryophyta</taxon>
        <taxon>Tracheophyta</taxon>
        <taxon>Spermatophyta</taxon>
        <taxon>Magnoliopsida</taxon>
        <taxon>eudicotyledons</taxon>
        <taxon>Gunneridae</taxon>
        <taxon>Pentapetalae</taxon>
        <taxon>rosids</taxon>
        <taxon>fabids</taxon>
        <taxon>Fagales</taxon>
        <taxon>Fagaceae</taxon>
        <taxon>Quercus</taxon>
    </lineage>
</organism>
<dbReference type="Proteomes" id="UP000237347">
    <property type="component" value="Unassembled WGS sequence"/>
</dbReference>
<dbReference type="PANTHER" id="PTHR34081:SF1">
    <property type="entry name" value="MALECTIN, LEUCINE-RICH REPEAT DOMAIN, L DOMAIN-LIKE PROTEIN-RELATED"/>
    <property type="match status" value="1"/>
</dbReference>
<protein>
    <submittedName>
        <fullName evidence="3">Lrr receptor-like serine/threonine-protein kinase</fullName>
    </submittedName>
</protein>
<evidence type="ECO:0000313" key="3">
    <source>
        <dbReference type="EMBL" id="KAK7824633.1"/>
    </source>
</evidence>
<dbReference type="PANTHER" id="PTHR34081">
    <property type="entry name" value="MALECTIN DOMAIN-CONTAINING PROTEIN"/>
    <property type="match status" value="1"/>
</dbReference>
<sequence>MALLFKIRLETKAKIDRYSRHINCGGNAITIGNITYEADNEQGSSAKFFHGKENWGSSSTGLFWDTQASLSDYIANNVSILTMNESELYTSARLSPLSFTYYARCLAKGTYNVKLHFAEIVIRDNRFFYSLGRRIFDIYVQEHKANVTDNVLMIRFYWAGKGTTAAPKRGTYGPLISAISVESDFSPPHDGKKKAIVLQQKGNLMELVDPKLGSEFSKEEVLRMIKVALLCTNPSPAPRPTMTAVVSMLEGGTVVDELNIDPSIYGNNEWRFEALRNQLGQSPQSISRENQSLAQSSNATWMGSSTSA</sequence>
<dbReference type="InterPro" id="IPR021720">
    <property type="entry name" value="Malectin_dom"/>
</dbReference>
<evidence type="ECO:0000313" key="4">
    <source>
        <dbReference type="Proteomes" id="UP000237347"/>
    </source>
</evidence>
<dbReference type="Gene3D" id="1.10.510.10">
    <property type="entry name" value="Transferase(Phosphotransferase) domain 1"/>
    <property type="match status" value="1"/>
</dbReference>
<proteinExistence type="predicted"/>
<name>A0AAW0JD67_QUESU</name>
<feature type="domain" description="Malectin" evidence="2">
    <location>
        <begin position="20"/>
        <end position="143"/>
    </location>
</feature>